<comment type="similarity">
    <text evidence="2">Belongs to the MORC ATPase protein family.</text>
</comment>
<dbReference type="GO" id="GO:0031349">
    <property type="term" value="P:positive regulation of defense response"/>
    <property type="evidence" value="ECO:0007669"/>
    <property type="project" value="UniProtKB-ARBA"/>
</dbReference>
<dbReference type="GO" id="GO:0006281">
    <property type="term" value="P:DNA repair"/>
    <property type="evidence" value="ECO:0007669"/>
    <property type="project" value="UniProtKB-KW"/>
</dbReference>
<keyword evidence="3" id="KW-0540">Nuclease</keyword>
<dbReference type="AlphaFoldDB" id="A0A8T2RUW2"/>
<dbReference type="GO" id="GO:0004519">
    <property type="term" value="F:endonuclease activity"/>
    <property type="evidence" value="ECO:0007669"/>
    <property type="project" value="UniProtKB-KW"/>
</dbReference>
<evidence type="ECO:0000256" key="4">
    <source>
        <dbReference type="ARBA" id="ARBA00022741"/>
    </source>
</evidence>
<sequence length="763" mass="85854">MALLQSLQQPWQLKSSIELTTAASSPLLKAGGSTTGNTVMDTCLAHKVQGLRNDDTCDGAAFEKRVKLEASDDVILLSASAHKPNYVGGSPSVFQEPLSMEQGKANGISMSPSLQSSCVSGVIPKSSQVHKSHSRQFWKAGDYQVDSAEKSLPVGGIEHIRIHPKFLHSNATSHKWALGAIAELLDNALDEVSNGATFVKIDALNVDSVGDGKSPMLLFQDNGGGMNPDSLRHCMSFGYSVKSKKANTIGQYGNGFKTSTMRLGADVIVFSRTPAKEARVATCSIGLLSYTFLRDTDRQDIIVPMVDFEVQSNGLQKLLRSHINDWDKNMETIKRWSPFSTESELLEQLKFIGQQGTRIIVYNLWENDEGELELDFHMDSHDIQLRGVNKDAGKIMQSDHLPYSKHFLSYRYSLRSYASILYLRLPSLFKIILRGVEVRHHCLVNEMMIVEKHTYKPLKSTGEMLSDGKAIDESQHILDMKAVVTLGFVKDAKEHPNIQGFNVYHKNRLIKPFWQVWNSSGSHGRGIIGVLEANFVEPAHDKQGFERTSVLARLEARLLKMQKDYWFSHCHKVGYYNHYVNKNGRPSLIGPSIPKNKSNLHRQNGLVLKAFPRSSRSRTRRLPAKKFQKDACRLTHGESAQQLREMPRSISCTEVQDGGIIVAENTCKDLAIGDAQQQKAHPSNSRERYEFLKTEFRRLQQDLFGAQKQMEAALEERNTLKRELEDERSHGMESDTELRKKLKEAVMRVKKLEAENMRLKSSQ</sequence>
<evidence type="ECO:0000256" key="8">
    <source>
        <dbReference type="ARBA" id="ARBA00022840"/>
    </source>
</evidence>
<keyword evidence="6" id="KW-0227">DNA damage</keyword>
<evidence type="ECO:0000256" key="11">
    <source>
        <dbReference type="ARBA" id="ARBA00023158"/>
    </source>
</evidence>
<dbReference type="OrthoDB" id="757982at2759"/>
<reference evidence="16" key="1">
    <citation type="submission" date="2021-08" db="EMBL/GenBank/DDBJ databases">
        <title>WGS assembly of Ceratopteris richardii.</title>
        <authorList>
            <person name="Marchant D.B."/>
            <person name="Chen G."/>
            <person name="Jenkins J."/>
            <person name="Shu S."/>
            <person name="Leebens-Mack J."/>
            <person name="Grimwood J."/>
            <person name="Schmutz J."/>
            <person name="Soltis P."/>
            <person name="Soltis D."/>
            <person name="Chen Z.-H."/>
        </authorList>
    </citation>
    <scope>NUCLEOTIDE SEQUENCE</scope>
    <source>
        <strain evidence="16">Whitten #5841</strain>
        <tissue evidence="16">Leaf</tissue>
    </source>
</reference>
<evidence type="ECO:0000256" key="14">
    <source>
        <dbReference type="SAM" id="Coils"/>
    </source>
</evidence>
<dbReference type="PANTHER" id="PTHR23336:SF80">
    <property type="entry name" value="PROTEIN MICRORCHIDIA 7-LIKE"/>
    <property type="match status" value="1"/>
</dbReference>
<evidence type="ECO:0000256" key="7">
    <source>
        <dbReference type="ARBA" id="ARBA00022801"/>
    </source>
</evidence>
<evidence type="ECO:0000313" key="17">
    <source>
        <dbReference type="Proteomes" id="UP000825935"/>
    </source>
</evidence>
<evidence type="ECO:0000256" key="9">
    <source>
        <dbReference type="ARBA" id="ARBA00022853"/>
    </source>
</evidence>
<dbReference type="PANTHER" id="PTHR23336">
    <property type="entry name" value="ZINC FINGER CW-TYPE COILED-COIL DOMAIN PROTEIN 3"/>
    <property type="match status" value="1"/>
</dbReference>
<keyword evidence="8" id="KW-0067">ATP-binding</keyword>
<evidence type="ECO:0000256" key="5">
    <source>
        <dbReference type="ARBA" id="ARBA00022759"/>
    </source>
</evidence>
<keyword evidence="10 14" id="KW-0175">Coiled coil</keyword>
<evidence type="ECO:0000256" key="12">
    <source>
        <dbReference type="ARBA" id="ARBA00023204"/>
    </source>
</evidence>
<comment type="caution">
    <text evidence="16">The sequence shown here is derived from an EMBL/GenBank/DDBJ whole genome shotgun (WGS) entry which is preliminary data.</text>
</comment>
<dbReference type="Pfam" id="PF17942">
    <property type="entry name" value="Morc6_S5"/>
    <property type="match status" value="1"/>
</dbReference>
<gene>
    <name evidence="16" type="ORF">KP509_24G056600</name>
</gene>
<evidence type="ECO:0000313" key="16">
    <source>
        <dbReference type="EMBL" id="KAH7300329.1"/>
    </source>
</evidence>
<dbReference type="GO" id="GO:0006325">
    <property type="term" value="P:chromatin organization"/>
    <property type="evidence" value="ECO:0007669"/>
    <property type="project" value="UniProtKB-KW"/>
</dbReference>
<organism evidence="16 17">
    <name type="scientific">Ceratopteris richardii</name>
    <name type="common">Triangle waterfern</name>
    <dbReference type="NCBI Taxonomy" id="49495"/>
    <lineage>
        <taxon>Eukaryota</taxon>
        <taxon>Viridiplantae</taxon>
        <taxon>Streptophyta</taxon>
        <taxon>Embryophyta</taxon>
        <taxon>Tracheophyta</taxon>
        <taxon>Polypodiopsida</taxon>
        <taxon>Polypodiidae</taxon>
        <taxon>Polypodiales</taxon>
        <taxon>Pteridineae</taxon>
        <taxon>Pteridaceae</taxon>
        <taxon>Parkerioideae</taxon>
        <taxon>Ceratopteris</taxon>
    </lineage>
</organism>
<feature type="coiled-coil region" evidence="14">
    <location>
        <begin position="689"/>
        <end position="762"/>
    </location>
</feature>
<proteinExistence type="inferred from homology"/>
<evidence type="ECO:0000259" key="15">
    <source>
        <dbReference type="Pfam" id="PF17942"/>
    </source>
</evidence>
<evidence type="ECO:0000256" key="6">
    <source>
        <dbReference type="ARBA" id="ARBA00022763"/>
    </source>
</evidence>
<dbReference type="Proteomes" id="UP000825935">
    <property type="component" value="Chromosome 24"/>
</dbReference>
<evidence type="ECO:0000256" key="1">
    <source>
        <dbReference type="ARBA" id="ARBA00004123"/>
    </source>
</evidence>
<keyword evidence="9" id="KW-0156">Chromatin regulator</keyword>
<protein>
    <recommendedName>
        <fullName evidence="15">Morc S5 domain-containing protein</fullName>
    </recommendedName>
</protein>
<name>A0A8T2RUW2_CERRI</name>
<keyword evidence="17" id="KW-1185">Reference proteome</keyword>
<dbReference type="FunFam" id="3.30.565.10:FF:000075">
    <property type="entry name" value="MORC family CW-type zinc finger protein 4"/>
    <property type="match status" value="1"/>
</dbReference>
<keyword evidence="4" id="KW-0547">Nucleotide-binding</keyword>
<comment type="subcellular location">
    <subcellularLocation>
        <location evidence="1">Nucleus</location>
    </subcellularLocation>
</comment>
<keyword evidence="5" id="KW-0255">Endonuclease</keyword>
<dbReference type="Gene3D" id="3.30.565.10">
    <property type="entry name" value="Histidine kinase-like ATPase, C-terminal domain"/>
    <property type="match status" value="1"/>
</dbReference>
<dbReference type="EMBL" id="CM035429">
    <property type="protein sequence ID" value="KAH7300329.1"/>
    <property type="molecule type" value="Genomic_DNA"/>
</dbReference>
<dbReference type="SUPFAM" id="SSF55874">
    <property type="entry name" value="ATPase domain of HSP90 chaperone/DNA topoisomerase II/histidine kinase"/>
    <property type="match status" value="1"/>
</dbReference>
<keyword evidence="7" id="KW-0378">Hydrolase</keyword>
<evidence type="ECO:0000256" key="10">
    <source>
        <dbReference type="ARBA" id="ARBA00023054"/>
    </source>
</evidence>
<keyword evidence="13" id="KW-0539">Nucleus</keyword>
<dbReference type="GO" id="GO:0005524">
    <property type="term" value="F:ATP binding"/>
    <property type="evidence" value="ECO:0007669"/>
    <property type="project" value="UniProtKB-KW"/>
</dbReference>
<evidence type="ECO:0000256" key="13">
    <source>
        <dbReference type="ARBA" id="ARBA00023242"/>
    </source>
</evidence>
<dbReference type="InterPro" id="IPR036890">
    <property type="entry name" value="HATPase_C_sf"/>
</dbReference>
<evidence type="ECO:0000256" key="3">
    <source>
        <dbReference type="ARBA" id="ARBA00022722"/>
    </source>
</evidence>
<evidence type="ECO:0000256" key="2">
    <source>
        <dbReference type="ARBA" id="ARBA00007845"/>
    </source>
</evidence>
<dbReference type="GO" id="GO:0031047">
    <property type="term" value="P:regulatory ncRNA-mediated gene silencing"/>
    <property type="evidence" value="ECO:0007669"/>
    <property type="project" value="UniProtKB-KW"/>
</dbReference>
<dbReference type="InterPro" id="IPR041006">
    <property type="entry name" value="Morc_S5"/>
</dbReference>
<keyword evidence="12" id="KW-0234">DNA repair</keyword>
<dbReference type="GO" id="GO:0005634">
    <property type="term" value="C:nucleus"/>
    <property type="evidence" value="ECO:0007669"/>
    <property type="project" value="UniProtKB-SubCell"/>
</dbReference>
<dbReference type="InterPro" id="IPR045261">
    <property type="entry name" value="MORC_ATPase"/>
</dbReference>
<dbReference type="Pfam" id="PF13589">
    <property type="entry name" value="HATPase_c_3"/>
    <property type="match status" value="1"/>
</dbReference>
<dbReference type="GO" id="GO:0016887">
    <property type="term" value="F:ATP hydrolysis activity"/>
    <property type="evidence" value="ECO:0007669"/>
    <property type="project" value="InterPro"/>
</dbReference>
<accession>A0A8T2RUW2</accession>
<keyword evidence="11" id="KW-0943">RNA-mediated gene silencing</keyword>
<feature type="domain" description="Morc S5" evidence="15">
    <location>
        <begin position="412"/>
        <end position="566"/>
    </location>
</feature>